<feature type="domain" description="4-oxalocrotonate tautomerase-like" evidence="3">
    <location>
        <begin position="2"/>
        <end position="51"/>
    </location>
</feature>
<evidence type="ECO:0000313" key="4">
    <source>
        <dbReference type="EMBL" id="NMP25655.1"/>
    </source>
</evidence>
<evidence type="ECO:0000256" key="2">
    <source>
        <dbReference type="PIRSR" id="PIRSR037799-1"/>
    </source>
</evidence>
<protein>
    <submittedName>
        <fullName evidence="4">4-oxalocrotonate tautomerase</fullName>
    </submittedName>
</protein>
<name>A0A848MDB6_9GAMM</name>
<dbReference type="AlphaFoldDB" id="A0A848MDB6"/>
<organism evidence="4 5">
    <name type="scientific">Rouxiella aceris</name>
    <dbReference type="NCBI Taxonomy" id="2703884"/>
    <lineage>
        <taxon>Bacteria</taxon>
        <taxon>Pseudomonadati</taxon>
        <taxon>Pseudomonadota</taxon>
        <taxon>Gammaproteobacteria</taxon>
        <taxon>Enterobacterales</taxon>
        <taxon>Yersiniaceae</taxon>
        <taxon>Rouxiella</taxon>
    </lineage>
</organism>
<evidence type="ECO:0000256" key="1">
    <source>
        <dbReference type="ARBA" id="ARBA00023235"/>
    </source>
</evidence>
<keyword evidence="5" id="KW-1185">Reference proteome</keyword>
<accession>A0A848MDB6</accession>
<dbReference type="Gene3D" id="3.30.429.10">
    <property type="entry name" value="Macrophage Migration Inhibitory Factor"/>
    <property type="match status" value="1"/>
</dbReference>
<feature type="active site" description="Proton acceptor; via imino nitrogen" evidence="2">
    <location>
        <position position="2"/>
    </location>
</feature>
<keyword evidence="1" id="KW-0413">Isomerase</keyword>
<dbReference type="EMBL" id="JAADJU010000001">
    <property type="protein sequence ID" value="NMP25655.1"/>
    <property type="molecule type" value="Genomic_DNA"/>
</dbReference>
<evidence type="ECO:0000259" key="3">
    <source>
        <dbReference type="Pfam" id="PF01361"/>
    </source>
</evidence>
<reference evidence="4 5" key="1">
    <citation type="submission" date="2020-01" db="EMBL/GenBank/DDBJ databases">
        <authorList>
            <person name="Lee S.D."/>
        </authorList>
    </citation>
    <scope>NUCLEOTIDE SEQUENCE [LARGE SCALE GENOMIC DNA]</scope>
    <source>
        <strain evidence="4 5">SAP-1</strain>
    </source>
</reference>
<dbReference type="SUPFAM" id="SSF55331">
    <property type="entry name" value="Tautomerase/MIF"/>
    <property type="match status" value="1"/>
</dbReference>
<sequence length="75" mass="8445">MPHIIVKIVGQSEEDKKIIAAALTDTLSKTLGISGDFISLSIEDVLKDNWMEDVYKPEIIEKPKNLYKKPGYDPL</sequence>
<dbReference type="RefSeq" id="WP_169401339.1">
    <property type="nucleotide sequence ID" value="NZ_JAADJU010000001.1"/>
</dbReference>
<proteinExistence type="predicted"/>
<gene>
    <name evidence="4" type="ORF">GW590_02005</name>
</gene>
<evidence type="ECO:0000313" key="5">
    <source>
        <dbReference type="Proteomes" id="UP000585363"/>
    </source>
</evidence>
<dbReference type="GO" id="GO:0005737">
    <property type="term" value="C:cytoplasm"/>
    <property type="evidence" value="ECO:0007669"/>
    <property type="project" value="InterPro"/>
</dbReference>
<dbReference type="Proteomes" id="UP000585363">
    <property type="component" value="Unassembled WGS sequence"/>
</dbReference>
<dbReference type="GO" id="GO:0016862">
    <property type="term" value="F:intramolecular oxidoreductase activity, interconverting keto- and enol-groups"/>
    <property type="evidence" value="ECO:0007669"/>
    <property type="project" value="InterPro"/>
</dbReference>
<dbReference type="Pfam" id="PF01361">
    <property type="entry name" value="Tautomerase"/>
    <property type="match status" value="1"/>
</dbReference>
<comment type="caution">
    <text evidence="4">The sequence shown here is derived from an EMBL/GenBank/DDBJ whole genome shotgun (WGS) entry which is preliminary data.</text>
</comment>
<reference evidence="4 5" key="2">
    <citation type="submission" date="2020-06" db="EMBL/GenBank/DDBJ databases">
        <title>Polyphasic characterization of a Rahnella strain isolated from tree sap.</title>
        <authorList>
            <person name="Kim I.S."/>
        </authorList>
    </citation>
    <scope>NUCLEOTIDE SEQUENCE [LARGE SCALE GENOMIC DNA]</scope>
    <source>
        <strain evidence="4 5">SAP-1</strain>
    </source>
</reference>
<dbReference type="InterPro" id="IPR014347">
    <property type="entry name" value="Tautomerase/MIF_sf"/>
</dbReference>
<dbReference type="InterPro" id="IPR004370">
    <property type="entry name" value="4-OT-like_dom"/>
</dbReference>
<dbReference type="PIRSF" id="PIRSF037799">
    <property type="entry name" value="Tautomer_YdcE_prd"/>
    <property type="match status" value="1"/>
</dbReference>
<dbReference type="InterPro" id="IPR017284">
    <property type="entry name" value="Tautomerase_PptA"/>
</dbReference>